<dbReference type="InterPro" id="IPR051159">
    <property type="entry name" value="Hexapeptide_acetyltransf"/>
</dbReference>
<dbReference type="InterPro" id="IPR011004">
    <property type="entry name" value="Trimer_LpxA-like_sf"/>
</dbReference>
<dbReference type="AlphaFoldDB" id="K5CQN2"/>
<dbReference type="GO" id="GO:0008374">
    <property type="term" value="F:O-acyltransferase activity"/>
    <property type="evidence" value="ECO:0007669"/>
    <property type="project" value="TreeGrafter"/>
</dbReference>
<organism evidence="3 4">
    <name type="scientific">Bacteroides finegoldii CL09T03C10</name>
    <dbReference type="NCBI Taxonomy" id="997888"/>
    <lineage>
        <taxon>Bacteria</taxon>
        <taxon>Pseudomonadati</taxon>
        <taxon>Bacteroidota</taxon>
        <taxon>Bacteroidia</taxon>
        <taxon>Bacteroidales</taxon>
        <taxon>Bacteroidaceae</taxon>
        <taxon>Bacteroides</taxon>
    </lineage>
</organism>
<dbReference type="SUPFAM" id="SSF51161">
    <property type="entry name" value="Trimeric LpxA-like enzymes"/>
    <property type="match status" value="1"/>
</dbReference>
<sequence>MARKKALKRGAIIGTDSLISMNLARHANFNLIIGSNTSIGSDKLDTRSPIHIGNNVIISNDSEIITTSHCINSPEWEQKHYGIKIEDYVWIASNVLVLPSCRHIGYGSIIGAGAVVVKDVPSMCVMGGNPAVCIKKRECVHDKLVIPSLLSGDLKIYWKTWINRKKS</sequence>
<reference evidence="3 4" key="1">
    <citation type="submission" date="2012-02" db="EMBL/GenBank/DDBJ databases">
        <title>The Genome Sequence of Bacteroides finegoldii CL09T03C10.</title>
        <authorList>
            <consortium name="The Broad Institute Genome Sequencing Platform"/>
            <person name="Earl A."/>
            <person name="Ward D."/>
            <person name="Feldgarden M."/>
            <person name="Gevers D."/>
            <person name="Zitomersky N.L."/>
            <person name="Coyne M.J."/>
            <person name="Comstock L.E."/>
            <person name="Young S.K."/>
            <person name="Zeng Q."/>
            <person name="Gargeya S."/>
            <person name="Fitzgerald M."/>
            <person name="Haas B."/>
            <person name="Abouelleil A."/>
            <person name="Alvarado L."/>
            <person name="Arachchi H.M."/>
            <person name="Berlin A."/>
            <person name="Chapman S.B."/>
            <person name="Gearin G."/>
            <person name="Goldberg J."/>
            <person name="Griggs A."/>
            <person name="Gujja S."/>
            <person name="Hansen M."/>
            <person name="Heiman D."/>
            <person name="Howarth C."/>
            <person name="Larimer J."/>
            <person name="Lui A."/>
            <person name="MacDonald P.J.P."/>
            <person name="McCowen C."/>
            <person name="Montmayeur A."/>
            <person name="Murphy C."/>
            <person name="Neiman D."/>
            <person name="Pearson M."/>
            <person name="Priest M."/>
            <person name="Roberts A."/>
            <person name="Saif S."/>
            <person name="Shea T."/>
            <person name="Sisk P."/>
            <person name="Stolte C."/>
            <person name="Sykes S."/>
            <person name="Wortman J."/>
            <person name="Nusbaum C."/>
            <person name="Birren B."/>
        </authorList>
    </citation>
    <scope>NUCLEOTIDE SEQUENCE [LARGE SCALE GENOMIC DNA]</scope>
    <source>
        <strain evidence="3 4">CL09T03C10</strain>
    </source>
</reference>
<comment type="caution">
    <text evidence="3">The sequence shown here is derived from an EMBL/GenBank/DDBJ whole genome shotgun (WGS) entry which is preliminary data.</text>
</comment>
<name>K5CQN2_9BACE</name>
<gene>
    <name evidence="3" type="ORF">HMPREF1057_00540</name>
</gene>
<dbReference type="PANTHER" id="PTHR23416">
    <property type="entry name" value="SIALIC ACID SYNTHASE-RELATED"/>
    <property type="match status" value="1"/>
</dbReference>
<evidence type="ECO:0000256" key="1">
    <source>
        <dbReference type="ARBA" id="ARBA00007274"/>
    </source>
</evidence>
<dbReference type="RefSeq" id="WP_007759296.1">
    <property type="nucleotide sequence ID" value="NZ_AKBZ01000001.1"/>
</dbReference>
<evidence type="ECO:0000313" key="3">
    <source>
        <dbReference type="EMBL" id="EKJ91705.1"/>
    </source>
</evidence>
<dbReference type="GO" id="GO:0005829">
    <property type="term" value="C:cytosol"/>
    <property type="evidence" value="ECO:0007669"/>
    <property type="project" value="TreeGrafter"/>
</dbReference>
<dbReference type="Proteomes" id="UP000007995">
    <property type="component" value="Unassembled WGS sequence"/>
</dbReference>
<accession>K5CQN2</accession>
<proteinExistence type="inferred from homology"/>
<evidence type="ECO:0008006" key="5">
    <source>
        <dbReference type="Google" id="ProtNLM"/>
    </source>
</evidence>
<evidence type="ECO:0000256" key="2">
    <source>
        <dbReference type="ARBA" id="ARBA00022679"/>
    </source>
</evidence>
<dbReference type="Gene3D" id="2.160.10.10">
    <property type="entry name" value="Hexapeptide repeat proteins"/>
    <property type="match status" value="1"/>
</dbReference>
<dbReference type="HOGENOM" id="CLU_051638_7_3_10"/>
<keyword evidence="2" id="KW-0808">Transferase</keyword>
<comment type="similarity">
    <text evidence="1">Belongs to the transferase hexapeptide repeat family.</text>
</comment>
<dbReference type="CDD" id="cd04647">
    <property type="entry name" value="LbH_MAT_like"/>
    <property type="match status" value="1"/>
</dbReference>
<dbReference type="EMBL" id="AGXW01000002">
    <property type="protein sequence ID" value="EKJ91705.1"/>
    <property type="molecule type" value="Genomic_DNA"/>
</dbReference>
<evidence type="ECO:0000313" key="4">
    <source>
        <dbReference type="Proteomes" id="UP000007995"/>
    </source>
</evidence>
<dbReference type="PANTHER" id="PTHR23416:SF23">
    <property type="entry name" value="ACETYLTRANSFERASE C18B11.09C-RELATED"/>
    <property type="match status" value="1"/>
</dbReference>
<protein>
    <recommendedName>
        <fullName evidence="5">Acyltransferase</fullName>
    </recommendedName>
</protein>